<evidence type="ECO:0000313" key="3">
    <source>
        <dbReference type="Proteomes" id="UP000199039"/>
    </source>
</evidence>
<dbReference type="EMBL" id="FMYH01000006">
    <property type="protein sequence ID" value="SDD29906.1"/>
    <property type="molecule type" value="Genomic_DNA"/>
</dbReference>
<dbReference type="STRING" id="1814289.SAMN05216410_3140"/>
<feature type="signal peptide" evidence="1">
    <location>
        <begin position="1"/>
        <end position="27"/>
    </location>
</feature>
<gene>
    <name evidence="2" type="ORF">SAMN05216410_3140</name>
</gene>
<reference evidence="2 3" key="1">
    <citation type="submission" date="2016-09" db="EMBL/GenBank/DDBJ databases">
        <authorList>
            <person name="Capua I."/>
            <person name="De Benedictis P."/>
            <person name="Joannis T."/>
            <person name="Lombin L.H."/>
            <person name="Cattoli G."/>
        </authorList>
    </citation>
    <scope>NUCLEOTIDE SEQUENCE [LARGE SCALE GENOMIC DNA]</scope>
    <source>
        <strain evidence="2 3">ISLP-3</strain>
    </source>
</reference>
<dbReference type="RefSeq" id="WP_093184838.1">
    <property type="nucleotide sequence ID" value="NZ_FMYH01000006.1"/>
</dbReference>
<name>A0A1G6TN46_9MICO</name>
<organism evidence="2 3">
    <name type="scientific">Sanguibacter gelidistatuariae</name>
    <dbReference type="NCBI Taxonomy" id="1814289"/>
    <lineage>
        <taxon>Bacteria</taxon>
        <taxon>Bacillati</taxon>
        <taxon>Actinomycetota</taxon>
        <taxon>Actinomycetes</taxon>
        <taxon>Micrococcales</taxon>
        <taxon>Sanguibacteraceae</taxon>
        <taxon>Sanguibacter</taxon>
    </lineage>
</organism>
<keyword evidence="1" id="KW-0732">Signal</keyword>
<dbReference type="AlphaFoldDB" id="A0A1G6TN46"/>
<dbReference type="OrthoDB" id="9887843at2"/>
<protein>
    <submittedName>
        <fullName evidence="2">Uncharacterized protein</fullName>
    </submittedName>
</protein>
<evidence type="ECO:0000256" key="1">
    <source>
        <dbReference type="SAM" id="SignalP"/>
    </source>
</evidence>
<keyword evidence="3" id="KW-1185">Reference proteome</keyword>
<proteinExistence type="predicted"/>
<feature type="chain" id="PRO_5011695174" evidence="1">
    <location>
        <begin position="28"/>
        <end position="134"/>
    </location>
</feature>
<sequence>MASSKRRKTAALALAFVGVAGLSIASAAQLNLGTGSLGAGTTVVAGCQPAATPIGVGFENAFSAAEYKTTSVALKAVDAACVGLKYKVTLTDSAGVAIGTELTGTIAAAGVLTIPVTPSASARAITGVAVVIYS</sequence>
<evidence type="ECO:0000313" key="2">
    <source>
        <dbReference type="EMBL" id="SDD29906.1"/>
    </source>
</evidence>
<accession>A0A1G6TN46</accession>
<dbReference type="Proteomes" id="UP000199039">
    <property type="component" value="Unassembled WGS sequence"/>
</dbReference>